<reference evidence="2 3" key="1">
    <citation type="submission" date="2024-06" db="EMBL/GenBank/DDBJ databases">
        <title>The Natural Products Discovery Center: Release of the First 8490 Sequenced Strains for Exploring Actinobacteria Biosynthetic Diversity.</title>
        <authorList>
            <person name="Kalkreuter E."/>
            <person name="Kautsar S.A."/>
            <person name="Yang D."/>
            <person name="Bader C.D."/>
            <person name="Teijaro C.N."/>
            <person name="Fluegel L."/>
            <person name="Davis C.M."/>
            <person name="Simpson J.R."/>
            <person name="Lauterbach L."/>
            <person name="Steele A.D."/>
            <person name="Gui C."/>
            <person name="Meng S."/>
            <person name="Li G."/>
            <person name="Viehrig K."/>
            <person name="Ye F."/>
            <person name="Su P."/>
            <person name="Kiefer A.F."/>
            <person name="Nichols A."/>
            <person name="Cepeda A.J."/>
            <person name="Yan W."/>
            <person name="Fan B."/>
            <person name="Jiang Y."/>
            <person name="Adhikari A."/>
            <person name="Zheng C.-J."/>
            <person name="Schuster L."/>
            <person name="Cowan T.M."/>
            <person name="Smanski M.J."/>
            <person name="Chevrette M.G."/>
            <person name="De Carvalho L.P.S."/>
            <person name="Shen B."/>
        </authorList>
    </citation>
    <scope>NUCLEOTIDE SEQUENCE [LARGE SCALE GENOMIC DNA]</scope>
    <source>
        <strain evidence="2 3">NPDC033843</strain>
    </source>
</reference>
<accession>A0ABV2ZL98</accession>
<dbReference type="EMBL" id="JBEZVE010000012">
    <property type="protein sequence ID" value="MEU3783322.1"/>
    <property type="molecule type" value="Genomic_DNA"/>
</dbReference>
<organism evidence="2 3">
    <name type="scientific">Streptomyces sp. 900129855</name>
    <dbReference type="NCBI Taxonomy" id="3155129"/>
    <lineage>
        <taxon>Bacteria</taxon>
        <taxon>Bacillati</taxon>
        <taxon>Actinomycetota</taxon>
        <taxon>Actinomycetes</taxon>
        <taxon>Kitasatosporales</taxon>
        <taxon>Streptomycetaceae</taxon>
        <taxon>Streptomyces</taxon>
    </lineage>
</organism>
<evidence type="ECO:0000256" key="1">
    <source>
        <dbReference type="SAM" id="MobiDB-lite"/>
    </source>
</evidence>
<name>A0ABV2ZL98_9ACTN</name>
<evidence type="ECO:0000313" key="3">
    <source>
        <dbReference type="Proteomes" id="UP001550739"/>
    </source>
</evidence>
<evidence type="ECO:0008006" key="4">
    <source>
        <dbReference type="Google" id="ProtNLM"/>
    </source>
</evidence>
<keyword evidence="3" id="KW-1185">Reference proteome</keyword>
<comment type="caution">
    <text evidence="2">The sequence shown here is derived from an EMBL/GenBank/DDBJ whole genome shotgun (WGS) entry which is preliminary data.</text>
</comment>
<feature type="region of interest" description="Disordered" evidence="1">
    <location>
        <begin position="596"/>
        <end position="647"/>
    </location>
</feature>
<protein>
    <recommendedName>
        <fullName evidence="4">SPP1 Gp6-like portal protein</fullName>
    </recommendedName>
</protein>
<dbReference type="Proteomes" id="UP001550739">
    <property type="component" value="Unassembled WGS sequence"/>
</dbReference>
<proteinExistence type="predicted"/>
<dbReference type="RefSeq" id="WP_361704385.1">
    <property type="nucleotide sequence ID" value="NZ_JBEZVE010000012.1"/>
</dbReference>
<sequence>MRHPRELLIDAWSWLNYKQTMAHPSRRGHHAFPELNTSWVPAEDLRRLAAYKFLAAYDSNQAGQLASVTGDDHRGVERRELGDPAKLIDTTLSYLLGAKQTIVVPGAEHHDQGDEGLTPEAGAAADLQDKLRSWADKELLPLRIQQAERCAVRCGDGVYTLAWEPSKRRVLLRTYDPGWYFPEWDEGEQDAQEYPQRVHFAWELPADPVRGLKDRVRRITYELGPIGPATASGRTSDGRAIREQVARADGDPVLTVGDTLDPLTGTLTRTYPWAPGKPSWTTCYLTDAEWLLEDLGSAHDVFSLPADKAAYRVRSDGQVLDRLDLMVDFIPVVHVPNSIPDAGEHWGKPTLATVLQLLDELAATDTDSASASSTTGTPIVALAGARLPIDRSTGQPLPVRVEAGTVWQLSDSGRMDTLDTSAQLAELRQRIDHLLDRLASNTRLTTAGLGTLDVAKVPSGYALQLALGPLDSLVGAMRLARDHKYQLLLRLVQRLHQAGQVWPAGESLPARLVWGAHTPTDRTTVLNDVTSGYAAGVFSLETAVRMLKEAGYPVEDVAEEIERIQKRAFDQAARLADATGDNAAVREYLGLPEADPVPAVPLVQPGQTGSQDGPPTSPPSAQLLPPAQLRPPGATGTIGEAAGPGPR</sequence>
<feature type="compositionally biased region" description="Low complexity" evidence="1">
    <location>
        <begin position="619"/>
        <end position="632"/>
    </location>
</feature>
<evidence type="ECO:0000313" key="2">
    <source>
        <dbReference type="EMBL" id="MEU3783322.1"/>
    </source>
</evidence>
<gene>
    <name evidence="2" type="ORF">AB0E89_22715</name>
</gene>